<dbReference type="Pfam" id="PF14110">
    <property type="entry name" value="DUF4282"/>
    <property type="match status" value="1"/>
</dbReference>
<comment type="caution">
    <text evidence="2">The sequence shown here is derived from an EMBL/GenBank/DDBJ whole genome shotgun (WGS) entry which is preliminary data.</text>
</comment>
<dbReference type="EMBL" id="VSIX01000139">
    <property type="protein sequence ID" value="TYB30387.1"/>
    <property type="molecule type" value="Genomic_DNA"/>
</dbReference>
<proteinExistence type="predicted"/>
<keyword evidence="3" id="KW-1185">Reference proteome</keyword>
<organism evidence="2 3">
    <name type="scientific">Candidatus Mcinerneyibacterium aminivorans</name>
    <dbReference type="NCBI Taxonomy" id="2703815"/>
    <lineage>
        <taxon>Bacteria</taxon>
        <taxon>Candidatus Macinerneyibacteriota</taxon>
        <taxon>Candidatus Mcinerneyibacteria</taxon>
        <taxon>Candidatus Mcinerneyibacteriales</taxon>
        <taxon>Candidatus Mcinerneyibacteriaceae</taxon>
        <taxon>Candidatus Mcinerneyibacterium</taxon>
    </lineage>
</organism>
<reference evidence="2" key="1">
    <citation type="submission" date="2019-08" db="EMBL/GenBank/DDBJ databases">
        <title>Genomic characterization of a novel candidate phylum (ARYD3) from a high temperature, high salinity tertiary oil reservoir in north central Oklahoma, USA.</title>
        <authorList>
            <person name="Youssef N.H."/>
            <person name="Yadav A."/>
            <person name="Elshahed M.S."/>
        </authorList>
    </citation>
    <scope>NUCLEOTIDE SEQUENCE [LARGE SCALE GENOMIC DNA]</scope>
    <source>
        <strain evidence="2">ARYD3</strain>
    </source>
</reference>
<keyword evidence="1" id="KW-0472">Membrane</keyword>
<feature type="transmembrane region" description="Helical" evidence="1">
    <location>
        <begin position="26"/>
        <end position="47"/>
    </location>
</feature>
<name>A0A5D0M9L3_9BACT</name>
<keyword evidence="1" id="KW-0812">Transmembrane</keyword>
<dbReference type="AlphaFoldDB" id="A0A5D0M9L3"/>
<accession>A0A5D0M9L3</accession>
<feature type="transmembrane region" description="Helical" evidence="1">
    <location>
        <begin position="53"/>
        <end position="77"/>
    </location>
</feature>
<evidence type="ECO:0000313" key="3">
    <source>
        <dbReference type="Proteomes" id="UP000324143"/>
    </source>
</evidence>
<evidence type="ECO:0000313" key="2">
    <source>
        <dbReference type="EMBL" id="TYB30387.1"/>
    </source>
</evidence>
<sequence>MESKSFIKNLFDFDFSEFVTPKIIKALYILCMVGIAIGALMIIVNGFNISTLFGILSLLIFAPLYVVIGLLIIRVWLELVIVFFKIHDYVKDLKDKE</sequence>
<dbReference type="Proteomes" id="UP000324143">
    <property type="component" value="Unassembled WGS sequence"/>
</dbReference>
<dbReference type="InterPro" id="IPR025557">
    <property type="entry name" value="DUF4282"/>
</dbReference>
<protein>
    <submittedName>
        <fullName evidence="2">DUF4282 domain-containing protein</fullName>
    </submittedName>
</protein>
<evidence type="ECO:0000256" key="1">
    <source>
        <dbReference type="SAM" id="Phobius"/>
    </source>
</evidence>
<keyword evidence="1" id="KW-1133">Transmembrane helix</keyword>
<gene>
    <name evidence="2" type="ORF">FXF47_09630</name>
</gene>